<evidence type="ECO:0000313" key="2">
    <source>
        <dbReference type="EMBL" id="MBN2979671.1"/>
    </source>
</evidence>
<reference evidence="2 3" key="1">
    <citation type="journal article" date="2021" name="Int. J. Syst. Evol. Microbiol.">
        <title>Pseudomonas lactucae sp. nov., a pathogen causing bacterial rot of lettuce in Japan.</title>
        <authorList>
            <person name="Sawada H."/>
            <person name="Fujikawa T."/>
            <person name="Satou M."/>
        </authorList>
    </citation>
    <scope>NUCLEOTIDE SEQUENCE [LARGE SCALE GENOMIC DNA]</scope>
    <source>
        <strain evidence="2 3">MAFF 301381</strain>
    </source>
</reference>
<keyword evidence="1" id="KW-0472">Membrane</keyword>
<accession>A0A9X1C834</accession>
<evidence type="ECO:0008006" key="4">
    <source>
        <dbReference type="Google" id="ProtNLM"/>
    </source>
</evidence>
<feature type="transmembrane region" description="Helical" evidence="1">
    <location>
        <begin position="59"/>
        <end position="75"/>
    </location>
</feature>
<protein>
    <recommendedName>
        <fullName evidence="4">Transmembrane protein</fullName>
    </recommendedName>
</protein>
<evidence type="ECO:0000256" key="1">
    <source>
        <dbReference type="SAM" id="Phobius"/>
    </source>
</evidence>
<organism evidence="2 3">
    <name type="scientific">Pseudomonas lactucae</name>
    <dbReference type="NCBI Taxonomy" id="2813360"/>
    <lineage>
        <taxon>Bacteria</taxon>
        <taxon>Pseudomonadati</taxon>
        <taxon>Pseudomonadota</taxon>
        <taxon>Gammaproteobacteria</taxon>
        <taxon>Pseudomonadales</taxon>
        <taxon>Pseudomonadaceae</taxon>
        <taxon>Pseudomonas</taxon>
    </lineage>
</organism>
<evidence type="ECO:0000313" key="3">
    <source>
        <dbReference type="Proteomes" id="UP001154860"/>
    </source>
</evidence>
<comment type="caution">
    <text evidence="2">The sequence shown here is derived from an EMBL/GenBank/DDBJ whole genome shotgun (WGS) entry which is preliminary data.</text>
</comment>
<proteinExistence type="predicted"/>
<keyword evidence="3" id="KW-1185">Reference proteome</keyword>
<keyword evidence="1" id="KW-0812">Transmembrane</keyword>
<keyword evidence="1" id="KW-1133">Transmembrane helix</keyword>
<gene>
    <name evidence="2" type="ORF">JWR99_28675</name>
</gene>
<sequence length="260" mass="29762">MAWACEHASGHRFNWIAVLTPPLCFGLYLPSLVFLLSLLLYRGVFEAGLDVDRLIGDSFGWQALAGVVFTVAWALRNYRRDTHDPINLYWQAMPDQGVVELERHTLVSATSLWASDFDPDCNALMQWKNGRLERTQSSGVSQWIIAMTTAGHWLVIRDEYPGDFTYNRVGHMPPADRQLQPCQHLAIAFAPRTNLVLGRRFDGEPIPLAHTDYWLSADELKRLTDVAHHWRFFPPDRYGVVNTQDAPWVQRLLEKANGYL</sequence>
<dbReference type="EMBL" id="JAFHKJ010000181">
    <property type="protein sequence ID" value="MBN2979671.1"/>
    <property type="molecule type" value="Genomic_DNA"/>
</dbReference>
<name>A0A9X1C834_9PSED</name>
<reference evidence="2 3" key="2">
    <citation type="journal article" date="2023" name="Plant Pathol.">
        <title>Dismantling and reorganizing Pseudomonas marginalis sensu#lato.</title>
        <authorList>
            <person name="Sawada H."/>
            <person name="Fujikawa T."/>
            <person name="Satou M."/>
        </authorList>
    </citation>
    <scope>NUCLEOTIDE SEQUENCE [LARGE SCALE GENOMIC DNA]</scope>
    <source>
        <strain evidence="2 3">MAFF 301381</strain>
    </source>
</reference>
<dbReference type="AlphaFoldDB" id="A0A9X1C834"/>
<dbReference type="Proteomes" id="UP001154860">
    <property type="component" value="Unassembled WGS sequence"/>
</dbReference>
<feature type="transmembrane region" description="Helical" evidence="1">
    <location>
        <begin position="12"/>
        <end position="39"/>
    </location>
</feature>